<sequence>MDSLKSLIAAEIDQPVDPRVSAFAAELVRPFGPAARAVIFYGSCLREAQLDGLMLDFYVIVSDYAEAYRQAGKAGWMASANALIPPNVFPAAHDNLAAKYAVLSEADLARACSMQAGDVSVWARFAQPVRLVWSADDAARDAALAALCDAPVTLLRHAAPVTDPAPGDLLAAWRTGFTRTYGAELRAERGDRPDKVVDFAPEHYAKVGAAIAREHPDIAAMPRPEAESRWAALRRKGKRMTVARLAKASFTFAGGIDYLAWKINRHAGTQIEIQPWQRKWPLVAAVFLVPRLLRSGALK</sequence>
<protein>
    <recommendedName>
        <fullName evidence="3">Phosphatidate cytidylyltransferase</fullName>
    </recommendedName>
</protein>
<reference evidence="1 2" key="1">
    <citation type="submission" date="2017-03" db="EMBL/GenBank/DDBJ databases">
        <title>Complete genome sequence of Blastomonas fulva degrading microcsystin LR.</title>
        <authorList>
            <person name="Lee H.-g."/>
            <person name="Jin L."/>
            <person name="oh H.-M."/>
        </authorList>
    </citation>
    <scope>NUCLEOTIDE SEQUENCE [LARGE SCALE GENOMIC DNA]</scope>
    <source>
        <strain evidence="1 2">T2</strain>
    </source>
</reference>
<evidence type="ECO:0000313" key="2">
    <source>
        <dbReference type="Proteomes" id="UP000258016"/>
    </source>
</evidence>
<dbReference type="Proteomes" id="UP000258016">
    <property type="component" value="Chromosome"/>
</dbReference>
<proteinExistence type="predicted"/>
<evidence type="ECO:0000313" key="1">
    <source>
        <dbReference type="EMBL" id="ASR51230.1"/>
    </source>
</evidence>
<gene>
    <name evidence="1" type="ORF">B5J99_06905</name>
</gene>
<dbReference type="GeneID" id="303485309"/>
<dbReference type="EMBL" id="CP020083">
    <property type="protein sequence ID" value="ASR51230.1"/>
    <property type="molecule type" value="Genomic_DNA"/>
</dbReference>
<dbReference type="RefSeq" id="WP_117351974.1">
    <property type="nucleotide sequence ID" value="NZ_CP020083.1"/>
</dbReference>
<organism evidence="1 2">
    <name type="scientific">Blastomonas fulva</name>
    <dbReference type="NCBI Taxonomy" id="1550728"/>
    <lineage>
        <taxon>Bacteria</taxon>
        <taxon>Pseudomonadati</taxon>
        <taxon>Pseudomonadota</taxon>
        <taxon>Alphaproteobacteria</taxon>
        <taxon>Sphingomonadales</taxon>
        <taxon>Sphingomonadaceae</taxon>
        <taxon>Blastomonas</taxon>
    </lineage>
</organism>
<name>A0ABM6M5Q1_9SPHN</name>
<accession>A0ABM6M5Q1</accession>
<evidence type="ECO:0008006" key="3">
    <source>
        <dbReference type="Google" id="ProtNLM"/>
    </source>
</evidence>
<keyword evidence="2" id="KW-1185">Reference proteome</keyword>